<dbReference type="Proteomes" id="UP000006813">
    <property type="component" value="Unassembled WGS sequence"/>
</dbReference>
<dbReference type="InParanoid" id="G5BA89"/>
<evidence type="ECO:0000256" key="1">
    <source>
        <dbReference type="SAM" id="MobiDB-lite"/>
    </source>
</evidence>
<protein>
    <submittedName>
        <fullName evidence="3">Leucine-rich repeat-containing protein 37A</fullName>
    </submittedName>
</protein>
<dbReference type="InterPro" id="IPR015753">
    <property type="entry name" value="LRRC37"/>
</dbReference>
<dbReference type="Pfam" id="PF15779">
    <property type="entry name" value="LRRC37"/>
    <property type="match status" value="2"/>
</dbReference>
<feature type="compositionally biased region" description="Polar residues" evidence="1">
    <location>
        <begin position="154"/>
        <end position="168"/>
    </location>
</feature>
<name>G5BA89_HETGA</name>
<feature type="region of interest" description="Disordered" evidence="1">
    <location>
        <begin position="147"/>
        <end position="246"/>
    </location>
</feature>
<dbReference type="EMBL" id="JH169220">
    <property type="protein sequence ID" value="EHB06200.1"/>
    <property type="molecule type" value="Genomic_DNA"/>
</dbReference>
<dbReference type="STRING" id="10181.G5BA89"/>
<evidence type="ECO:0000313" key="4">
    <source>
        <dbReference type="Proteomes" id="UP000006813"/>
    </source>
</evidence>
<dbReference type="PANTHER" id="PTHR23045:SF9">
    <property type="entry name" value="LEUCINE RICH REPEAT CONTAINING 37A-RELATED"/>
    <property type="match status" value="1"/>
</dbReference>
<accession>G5BA89</accession>
<dbReference type="InterPro" id="IPR032754">
    <property type="entry name" value="LRRC37_N"/>
</dbReference>
<proteinExistence type="predicted"/>
<reference evidence="3 4" key="1">
    <citation type="journal article" date="2011" name="Nature">
        <title>Genome sequencing reveals insights into physiology and longevity of the naked mole rat.</title>
        <authorList>
            <person name="Kim E.B."/>
            <person name="Fang X."/>
            <person name="Fushan A.A."/>
            <person name="Huang Z."/>
            <person name="Lobanov A.V."/>
            <person name="Han L."/>
            <person name="Marino S.M."/>
            <person name="Sun X."/>
            <person name="Turanov A.A."/>
            <person name="Yang P."/>
            <person name="Yim S.H."/>
            <person name="Zhao X."/>
            <person name="Kasaikina M.V."/>
            <person name="Stoletzki N."/>
            <person name="Peng C."/>
            <person name="Polak P."/>
            <person name="Xiong Z."/>
            <person name="Kiezun A."/>
            <person name="Zhu Y."/>
            <person name="Chen Y."/>
            <person name="Kryukov G.V."/>
            <person name="Zhang Q."/>
            <person name="Peshkin L."/>
            <person name="Yang L."/>
            <person name="Bronson R.T."/>
            <person name="Buffenstein R."/>
            <person name="Wang B."/>
            <person name="Han C."/>
            <person name="Li Q."/>
            <person name="Chen L."/>
            <person name="Zhao W."/>
            <person name="Sunyaev S.R."/>
            <person name="Park T.J."/>
            <person name="Zhang G."/>
            <person name="Wang J."/>
            <person name="Gladyshev V.N."/>
        </authorList>
    </citation>
    <scope>NUCLEOTIDE SEQUENCE [LARGE SCALE GENOMIC DNA]</scope>
</reference>
<sequence length="588" mass="63083">MFLFVSGLHCCCTGNRLCLPILAVPQPGWTPYPVQLVSEPLADNKPSSLDSDLLLESLTALTPLEEPGGFVYLDSSVPTKMLSPPQRFAGQLSPQLDKVAAPHQAQVSVLLDDVELPVTLIEALTLPPEPSEGAEFFKFQQEVLFPSSEPVQDEQASPSQQESMDGSLQASEESEASSTQWEATAEHLQNPKEVEPSSTPEEAVSQPPELPHEITAQAPGHHEAGVSSPIDVPGQPPAFDSVIVQPPELGDEVAVVSSTEQGILAQSSVSPEQFGPFTKKEEAPTQQPNPAMKDKPSASQDRVPSWHAELPEEHSGLQQESSALSPNFPARGALQSVHHELPAQPQRPSEAPAPPSGPPKELEASAQQMTPPQPIELPEVGKLPMLLPAPSPPPEPPEEVELSPAQAVDPSQCPHEPPSESVAPPPAQYDITVSFPVQNQAVLPPLPSVASDYLDVEATITPVRTTEGELPIGLQRSTAVHARPAEVMLPPPNLILGTVGPLDPELTRTPEFLQLCRSPPPSLQTQLSLSLNLQCLLRQELQVLVGSPLNIAHHPRSQAHLPTWIPAALLCPPQRLHTLCPCRNLQLL</sequence>
<feature type="compositionally biased region" description="Polar residues" evidence="1">
    <location>
        <begin position="316"/>
        <end position="325"/>
    </location>
</feature>
<evidence type="ECO:0000313" key="3">
    <source>
        <dbReference type="EMBL" id="EHB06200.1"/>
    </source>
</evidence>
<feature type="region of interest" description="Disordered" evidence="1">
    <location>
        <begin position="264"/>
        <end position="427"/>
    </location>
</feature>
<evidence type="ECO:0000259" key="2">
    <source>
        <dbReference type="Pfam" id="PF15779"/>
    </source>
</evidence>
<gene>
    <name evidence="3" type="ORF">GW7_02711</name>
</gene>
<feature type="domain" description="Leucine-rich repeat-containing protein 37 N-terminal" evidence="2">
    <location>
        <begin position="399"/>
        <end position="471"/>
    </location>
</feature>
<dbReference type="PANTHER" id="PTHR23045">
    <property type="entry name" value="LEUCINE-RICH REPEAT-CONTAINING PROTEIN 37A"/>
    <property type="match status" value="1"/>
</dbReference>
<dbReference type="AlphaFoldDB" id="G5BA89"/>
<organism evidence="3 4">
    <name type="scientific">Heterocephalus glaber</name>
    <name type="common">Naked mole rat</name>
    <dbReference type="NCBI Taxonomy" id="10181"/>
    <lineage>
        <taxon>Eukaryota</taxon>
        <taxon>Metazoa</taxon>
        <taxon>Chordata</taxon>
        <taxon>Craniata</taxon>
        <taxon>Vertebrata</taxon>
        <taxon>Euteleostomi</taxon>
        <taxon>Mammalia</taxon>
        <taxon>Eutheria</taxon>
        <taxon>Euarchontoglires</taxon>
        <taxon>Glires</taxon>
        <taxon>Rodentia</taxon>
        <taxon>Hystricomorpha</taxon>
        <taxon>Bathyergidae</taxon>
        <taxon>Heterocephalus</taxon>
    </lineage>
</organism>
<feature type="domain" description="Leucine-rich repeat-containing protein 37 N-terminal" evidence="2">
    <location>
        <begin position="193"/>
        <end position="253"/>
    </location>
</feature>